<accession>A0A0R3E8T4</accession>
<name>A0A0R3E8T4_9BRAD</name>
<dbReference type="SFLD" id="SFLDG00179">
    <property type="entry name" value="mandelate_racemase"/>
    <property type="match status" value="1"/>
</dbReference>
<gene>
    <name evidence="3" type="ORF">AOQ71_07995</name>
</gene>
<dbReference type="InterPro" id="IPR034593">
    <property type="entry name" value="DgoD-like"/>
</dbReference>
<dbReference type="InterPro" id="IPR013341">
    <property type="entry name" value="Mandelate_racemase_N_dom"/>
</dbReference>
<dbReference type="GO" id="GO:0016829">
    <property type="term" value="F:lyase activity"/>
    <property type="evidence" value="ECO:0007669"/>
    <property type="project" value="UniProtKB-KW"/>
</dbReference>
<dbReference type="STRING" id="989370.AOQ71_07995"/>
<proteinExistence type="predicted"/>
<dbReference type="Gene3D" id="3.20.20.120">
    <property type="entry name" value="Enolase-like C-terminal domain"/>
    <property type="match status" value="1"/>
</dbReference>
<dbReference type="GO" id="GO:0009063">
    <property type="term" value="P:amino acid catabolic process"/>
    <property type="evidence" value="ECO:0007669"/>
    <property type="project" value="InterPro"/>
</dbReference>
<dbReference type="Gene3D" id="3.30.390.10">
    <property type="entry name" value="Enolase-like, N-terminal domain"/>
    <property type="match status" value="1"/>
</dbReference>
<dbReference type="InterPro" id="IPR029017">
    <property type="entry name" value="Enolase-like_N"/>
</dbReference>
<dbReference type="InterPro" id="IPR018110">
    <property type="entry name" value="Mandel_Rmase/mucon_lact_enz_CS"/>
</dbReference>
<dbReference type="InterPro" id="IPR013342">
    <property type="entry name" value="Mandelate_racemase_C"/>
</dbReference>
<evidence type="ECO:0000313" key="3">
    <source>
        <dbReference type="EMBL" id="KRQ15813.1"/>
    </source>
</evidence>
<dbReference type="SUPFAM" id="SSF51604">
    <property type="entry name" value="Enolase C-terminal domain-like"/>
    <property type="match status" value="1"/>
</dbReference>
<reference evidence="3 4" key="1">
    <citation type="submission" date="2015-09" db="EMBL/GenBank/DDBJ databases">
        <title>Draft Genome Sequence of Bradyrhizobium manausense Strain BR 3351T, a Novel Symbiotic Nitrogen-Fixing Alphaproteobacterium Isolated from Brazilian Amazon Rain Forest.</title>
        <authorList>
            <person name="De Araujo J.L."/>
            <person name="Zilli J.E."/>
        </authorList>
    </citation>
    <scope>NUCLEOTIDE SEQUENCE [LARGE SCALE GENOMIC DNA]</scope>
    <source>
        <strain evidence="3 4">BR3351</strain>
    </source>
</reference>
<dbReference type="InterPro" id="IPR029065">
    <property type="entry name" value="Enolase_C-like"/>
</dbReference>
<dbReference type="SMART" id="SM00922">
    <property type="entry name" value="MR_MLE"/>
    <property type="match status" value="1"/>
</dbReference>
<dbReference type="GO" id="GO:0000287">
    <property type="term" value="F:magnesium ion binding"/>
    <property type="evidence" value="ECO:0007669"/>
    <property type="project" value="UniProtKB-ARBA"/>
</dbReference>
<dbReference type="Pfam" id="PF02746">
    <property type="entry name" value="MR_MLE_N"/>
    <property type="match status" value="1"/>
</dbReference>
<dbReference type="OrthoDB" id="9802699at2"/>
<evidence type="ECO:0000256" key="1">
    <source>
        <dbReference type="ARBA" id="ARBA00023239"/>
    </source>
</evidence>
<sequence>MTDSFTIRTIEAFCYRYPLVTPVVTSFGQMLNRPAVFVRVVDEDGVEGWGEAWCNFPAPGAEHRARLVNEVLAPGLIGRKFGGPAQAFEALTVGTEVLALQCGEPGPFAQAISGIDLALWDLSARRRRLPLWRLLGGQSSRIKVYASGINPGGAAQTAEAALKRGYRGLKLKVGFGADVDLANLASLRSIVGKGMLAADANQGWSVEQALKMLPQLAAFDLRWLEEPIRADRPREEWRRLRAGATMPIAAGENISSVDGFEEVLAENVLGVVQPDIAKWGGLSLGAGLASDILKSGKTFCPHYLGGGIGLLASAHLLAGAGGEGWLEIDANDNPLRDLFCGPIVNVKDGAVELSEAPGLGMVPDLSRIERYRS</sequence>
<dbReference type="SFLD" id="SFLDS00001">
    <property type="entry name" value="Enolase"/>
    <property type="match status" value="1"/>
</dbReference>
<dbReference type="PANTHER" id="PTHR48080">
    <property type="entry name" value="D-GALACTONATE DEHYDRATASE-RELATED"/>
    <property type="match status" value="1"/>
</dbReference>
<dbReference type="PROSITE" id="PS00908">
    <property type="entry name" value="MR_MLE_1"/>
    <property type="match status" value="1"/>
</dbReference>
<dbReference type="SUPFAM" id="SSF54826">
    <property type="entry name" value="Enolase N-terminal domain-like"/>
    <property type="match status" value="1"/>
</dbReference>
<organism evidence="3 4">
    <name type="scientific">Bradyrhizobium manausense</name>
    <dbReference type="NCBI Taxonomy" id="989370"/>
    <lineage>
        <taxon>Bacteria</taxon>
        <taxon>Pseudomonadati</taxon>
        <taxon>Pseudomonadota</taxon>
        <taxon>Alphaproteobacteria</taxon>
        <taxon>Hyphomicrobiales</taxon>
        <taxon>Nitrobacteraceae</taxon>
        <taxon>Bradyrhizobium</taxon>
    </lineage>
</organism>
<dbReference type="CDD" id="cd03316">
    <property type="entry name" value="MR_like"/>
    <property type="match status" value="1"/>
</dbReference>
<feature type="domain" description="Mandelate racemase/muconate lactonizing enzyme C-terminal" evidence="2">
    <location>
        <begin position="151"/>
        <end position="247"/>
    </location>
</feature>
<dbReference type="InterPro" id="IPR036849">
    <property type="entry name" value="Enolase-like_C_sf"/>
</dbReference>
<keyword evidence="4" id="KW-1185">Reference proteome</keyword>
<protein>
    <submittedName>
        <fullName evidence="3">Mandelate racemase</fullName>
    </submittedName>
</protein>
<dbReference type="Proteomes" id="UP000051936">
    <property type="component" value="Unassembled WGS sequence"/>
</dbReference>
<dbReference type="AlphaFoldDB" id="A0A0R3E8T4"/>
<evidence type="ECO:0000259" key="2">
    <source>
        <dbReference type="SMART" id="SM00922"/>
    </source>
</evidence>
<dbReference type="RefSeq" id="WP_057744100.1">
    <property type="nucleotide sequence ID" value="NZ_LJYG01000034.1"/>
</dbReference>
<comment type="caution">
    <text evidence="3">The sequence shown here is derived from an EMBL/GenBank/DDBJ whole genome shotgun (WGS) entry which is preliminary data.</text>
</comment>
<dbReference type="PANTHER" id="PTHR48080:SF2">
    <property type="entry name" value="D-GALACTONATE DEHYDRATASE"/>
    <property type="match status" value="1"/>
</dbReference>
<dbReference type="PROSITE" id="PS00909">
    <property type="entry name" value="MR_MLE_2"/>
    <property type="match status" value="1"/>
</dbReference>
<dbReference type="EMBL" id="LJYG01000034">
    <property type="protein sequence ID" value="KRQ15813.1"/>
    <property type="molecule type" value="Genomic_DNA"/>
</dbReference>
<evidence type="ECO:0000313" key="4">
    <source>
        <dbReference type="Proteomes" id="UP000051936"/>
    </source>
</evidence>
<keyword evidence="1" id="KW-0456">Lyase</keyword>
<dbReference type="Pfam" id="PF13378">
    <property type="entry name" value="MR_MLE_C"/>
    <property type="match status" value="1"/>
</dbReference>